<dbReference type="InterPro" id="IPR029787">
    <property type="entry name" value="Nucleotide_cyclase"/>
</dbReference>
<keyword evidence="3" id="KW-0472">Membrane</keyword>
<proteinExistence type="predicted"/>
<dbReference type="GO" id="GO:1902201">
    <property type="term" value="P:negative regulation of bacterial-type flagellum-dependent cell motility"/>
    <property type="evidence" value="ECO:0007669"/>
    <property type="project" value="TreeGrafter"/>
</dbReference>
<sequence length="408" mass="44035">MRVWKRSRAGIMRGSAGCMQQVKAPSVIVHRTFTSNRPDVGDMTDPSSEQITRSQAQKGRDFSRRVLGLRSLGCALSAIAVFTAIRHAGASHFGYGIWALNAFLWPAFAHAIAMSSADPVSAERRNLLCDSAFGGGWVVAMHVSGVPSAVLVSVLLMHNASAGGYRLLRDGILAMLVGGILTGTVLGFTIRTDIPFSELVASLPLLLIYPTLVGLTSYRLAKRLSKSERALRRISDQDDLTSLLNRRSWMRALTSCFAEKRLGRTGTASIALIDIDGFKEINDLHGHLQGDSLIRILSDVLATELGSHDVSGRYGGDEFCVLFDGQSAEKARRKLEKVCAVFSNATEGLDSVRAVTLSAGVANYTVNLVSPTAWLAMADHALYTAKRSGKDRIVIADIDVGFDGVLLR</sequence>
<dbReference type="GO" id="GO:0005886">
    <property type="term" value="C:plasma membrane"/>
    <property type="evidence" value="ECO:0007669"/>
    <property type="project" value="TreeGrafter"/>
</dbReference>
<dbReference type="NCBIfam" id="TIGR00254">
    <property type="entry name" value="GGDEF"/>
    <property type="match status" value="1"/>
</dbReference>
<dbReference type="PANTHER" id="PTHR45138">
    <property type="entry name" value="REGULATORY COMPONENTS OF SENSORY TRANSDUCTION SYSTEM"/>
    <property type="match status" value="1"/>
</dbReference>
<feature type="transmembrane region" description="Helical" evidence="3">
    <location>
        <begin position="97"/>
        <end position="117"/>
    </location>
</feature>
<dbReference type="AlphaFoldDB" id="A0A5E4SXR9"/>
<feature type="compositionally biased region" description="Polar residues" evidence="2">
    <location>
        <begin position="45"/>
        <end position="57"/>
    </location>
</feature>
<evidence type="ECO:0000256" key="1">
    <source>
        <dbReference type="ARBA" id="ARBA00012528"/>
    </source>
</evidence>
<reference evidence="5 6" key="1">
    <citation type="submission" date="2019-08" db="EMBL/GenBank/DDBJ databases">
        <authorList>
            <person name="Peeters C."/>
        </authorList>
    </citation>
    <scope>NUCLEOTIDE SEQUENCE [LARGE SCALE GENOMIC DNA]</scope>
    <source>
        <strain evidence="5 6">LMG 31011</strain>
    </source>
</reference>
<keyword evidence="3" id="KW-1133">Transmembrane helix</keyword>
<evidence type="ECO:0000256" key="2">
    <source>
        <dbReference type="SAM" id="MobiDB-lite"/>
    </source>
</evidence>
<dbReference type="CDD" id="cd01949">
    <property type="entry name" value="GGDEF"/>
    <property type="match status" value="1"/>
</dbReference>
<dbReference type="EC" id="2.7.7.65" evidence="1"/>
<evidence type="ECO:0000313" key="6">
    <source>
        <dbReference type="Proteomes" id="UP000366819"/>
    </source>
</evidence>
<dbReference type="Proteomes" id="UP000366819">
    <property type="component" value="Unassembled WGS sequence"/>
</dbReference>
<accession>A0A5E4SXR9</accession>
<dbReference type="Pfam" id="PF00990">
    <property type="entry name" value="GGDEF"/>
    <property type="match status" value="1"/>
</dbReference>
<gene>
    <name evidence="5" type="ORF">PAQ31011_01056</name>
</gene>
<evidence type="ECO:0000256" key="3">
    <source>
        <dbReference type="SAM" id="Phobius"/>
    </source>
</evidence>
<dbReference type="Pfam" id="PF05230">
    <property type="entry name" value="MASE2"/>
    <property type="match status" value="1"/>
</dbReference>
<protein>
    <recommendedName>
        <fullName evidence="1">diguanylate cyclase</fullName>
        <ecNumber evidence="1">2.7.7.65</ecNumber>
    </recommendedName>
</protein>
<dbReference type="GO" id="GO:0052621">
    <property type="term" value="F:diguanylate cyclase activity"/>
    <property type="evidence" value="ECO:0007669"/>
    <property type="project" value="UniProtKB-EC"/>
</dbReference>
<keyword evidence="3" id="KW-0812">Transmembrane</keyword>
<feature type="transmembrane region" description="Helical" evidence="3">
    <location>
        <begin position="202"/>
        <end position="221"/>
    </location>
</feature>
<feature type="transmembrane region" description="Helical" evidence="3">
    <location>
        <begin position="67"/>
        <end position="85"/>
    </location>
</feature>
<dbReference type="PANTHER" id="PTHR45138:SF24">
    <property type="entry name" value="DIGUANYLATE CYCLASE DGCC-RELATED"/>
    <property type="match status" value="1"/>
</dbReference>
<dbReference type="PROSITE" id="PS50887">
    <property type="entry name" value="GGDEF"/>
    <property type="match status" value="1"/>
</dbReference>
<organism evidence="5 6">
    <name type="scientific">Pandoraea aquatica</name>
    <dbReference type="NCBI Taxonomy" id="2508290"/>
    <lineage>
        <taxon>Bacteria</taxon>
        <taxon>Pseudomonadati</taxon>
        <taxon>Pseudomonadota</taxon>
        <taxon>Betaproteobacteria</taxon>
        <taxon>Burkholderiales</taxon>
        <taxon>Burkholderiaceae</taxon>
        <taxon>Pandoraea</taxon>
    </lineage>
</organism>
<dbReference type="InterPro" id="IPR007894">
    <property type="entry name" value="MASE2"/>
</dbReference>
<feature type="region of interest" description="Disordered" evidence="2">
    <location>
        <begin position="38"/>
        <end position="57"/>
    </location>
</feature>
<feature type="transmembrane region" description="Helical" evidence="3">
    <location>
        <begin position="137"/>
        <end position="160"/>
    </location>
</feature>
<dbReference type="SUPFAM" id="SSF55073">
    <property type="entry name" value="Nucleotide cyclase"/>
    <property type="match status" value="1"/>
</dbReference>
<dbReference type="SMART" id="SM00267">
    <property type="entry name" value="GGDEF"/>
    <property type="match status" value="1"/>
</dbReference>
<dbReference type="OrthoDB" id="9813903at2"/>
<dbReference type="InterPro" id="IPR043128">
    <property type="entry name" value="Rev_trsase/Diguanyl_cyclase"/>
</dbReference>
<keyword evidence="6" id="KW-1185">Reference proteome</keyword>
<dbReference type="GO" id="GO:0043709">
    <property type="term" value="P:cell adhesion involved in single-species biofilm formation"/>
    <property type="evidence" value="ECO:0007669"/>
    <property type="project" value="TreeGrafter"/>
</dbReference>
<dbReference type="InterPro" id="IPR000160">
    <property type="entry name" value="GGDEF_dom"/>
</dbReference>
<name>A0A5E4SXR9_9BURK</name>
<evidence type="ECO:0000259" key="4">
    <source>
        <dbReference type="PROSITE" id="PS50887"/>
    </source>
</evidence>
<feature type="domain" description="GGDEF" evidence="4">
    <location>
        <begin position="266"/>
        <end position="398"/>
    </location>
</feature>
<dbReference type="EMBL" id="CABPSN010000001">
    <property type="protein sequence ID" value="VVD79533.1"/>
    <property type="molecule type" value="Genomic_DNA"/>
</dbReference>
<evidence type="ECO:0000313" key="5">
    <source>
        <dbReference type="EMBL" id="VVD79533.1"/>
    </source>
</evidence>
<feature type="transmembrane region" description="Helical" evidence="3">
    <location>
        <begin position="172"/>
        <end position="190"/>
    </location>
</feature>
<dbReference type="Gene3D" id="3.30.70.270">
    <property type="match status" value="1"/>
</dbReference>
<dbReference type="InterPro" id="IPR050469">
    <property type="entry name" value="Diguanylate_Cyclase"/>
</dbReference>